<protein>
    <submittedName>
        <fullName evidence="23">Extracellular calcium-sensing receptor</fullName>
    </submittedName>
</protein>
<dbReference type="SUPFAM" id="SSF53822">
    <property type="entry name" value="Periplasmic binding protein-like I"/>
    <property type="match status" value="1"/>
</dbReference>
<feature type="transmembrane region" description="Helical" evidence="18">
    <location>
        <begin position="610"/>
        <end position="633"/>
    </location>
</feature>
<dbReference type="Proteomes" id="UP001249851">
    <property type="component" value="Unassembled WGS sequence"/>
</dbReference>
<reference evidence="23" key="2">
    <citation type="journal article" date="2023" name="Science">
        <title>Genomic signatures of disease resistance in endangered staghorn corals.</title>
        <authorList>
            <person name="Vollmer S.V."/>
            <person name="Selwyn J.D."/>
            <person name="Despard B.A."/>
            <person name="Roesel C.L."/>
        </authorList>
    </citation>
    <scope>NUCLEOTIDE SEQUENCE</scope>
    <source>
        <strain evidence="23">K2</strain>
    </source>
</reference>
<comment type="caution">
    <text evidence="23">The sequence shown here is derived from an EMBL/GenBank/DDBJ whole genome shotgun (WGS) entry which is preliminary data.</text>
</comment>
<dbReference type="CDD" id="cd13953">
    <property type="entry name" value="7tm_classC_mGluR-like"/>
    <property type="match status" value="1"/>
</dbReference>
<dbReference type="InterPro" id="IPR000337">
    <property type="entry name" value="GPCR_3"/>
</dbReference>
<reference evidence="23" key="1">
    <citation type="journal article" date="2023" name="G3 (Bethesda)">
        <title>Whole genome assembly and annotation of the endangered Caribbean coral Acropora cervicornis.</title>
        <authorList>
            <person name="Selwyn J.D."/>
            <person name="Vollmer S.V."/>
        </authorList>
    </citation>
    <scope>NUCLEOTIDE SEQUENCE</scope>
    <source>
        <strain evidence="23">K2</strain>
    </source>
</reference>
<dbReference type="InterPro" id="IPR017978">
    <property type="entry name" value="GPCR_3_C"/>
</dbReference>
<dbReference type="Gene3D" id="3.40.50.2300">
    <property type="match status" value="2"/>
</dbReference>
<evidence type="ECO:0000256" key="14">
    <source>
        <dbReference type="ARBA" id="ARBA00023170"/>
    </source>
</evidence>
<dbReference type="InterPro" id="IPR013088">
    <property type="entry name" value="Znf_NHR/GATA"/>
</dbReference>
<evidence type="ECO:0000256" key="12">
    <source>
        <dbReference type="ARBA" id="ARBA00023136"/>
    </source>
</evidence>
<keyword evidence="11" id="KW-0238">DNA-binding</keyword>
<feature type="domain" description="G-protein coupled receptors family 3 profile" evidence="20">
    <location>
        <begin position="611"/>
        <end position="863"/>
    </location>
</feature>
<dbReference type="PANTHER" id="PTHR24060">
    <property type="entry name" value="METABOTROPIC GLUTAMATE RECEPTOR"/>
    <property type="match status" value="1"/>
</dbReference>
<keyword evidence="15" id="KW-0325">Glycoprotein</keyword>
<keyword evidence="9" id="KW-0805">Transcription regulation</keyword>
<evidence type="ECO:0000256" key="17">
    <source>
        <dbReference type="ARBA" id="ARBA00023242"/>
    </source>
</evidence>
<dbReference type="Pfam" id="PF00104">
    <property type="entry name" value="Hormone_recep"/>
    <property type="match status" value="1"/>
</dbReference>
<evidence type="ECO:0000256" key="4">
    <source>
        <dbReference type="ARBA" id="ARBA00022692"/>
    </source>
</evidence>
<keyword evidence="8 18" id="KW-1133">Transmembrane helix</keyword>
<keyword evidence="12 18" id="KW-0472">Membrane</keyword>
<keyword evidence="13" id="KW-0804">Transcription</keyword>
<keyword evidence="16" id="KW-0807">Transducer</keyword>
<feature type="signal peptide" evidence="19">
    <location>
        <begin position="1"/>
        <end position="18"/>
    </location>
</feature>
<dbReference type="AlphaFoldDB" id="A0AAD9PZG1"/>
<dbReference type="GO" id="GO:0043565">
    <property type="term" value="F:sequence-specific DNA binding"/>
    <property type="evidence" value="ECO:0007669"/>
    <property type="project" value="InterPro"/>
</dbReference>
<dbReference type="PROSITE" id="PS51843">
    <property type="entry name" value="NR_LBD"/>
    <property type="match status" value="1"/>
</dbReference>
<evidence type="ECO:0000256" key="2">
    <source>
        <dbReference type="ARBA" id="ARBA00004651"/>
    </source>
</evidence>
<dbReference type="GO" id="GO:0008270">
    <property type="term" value="F:zinc ion binding"/>
    <property type="evidence" value="ECO:0007669"/>
    <property type="project" value="UniProtKB-KW"/>
</dbReference>
<evidence type="ECO:0000256" key="7">
    <source>
        <dbReference type="ARBA" id="ARBA00022833"/>
    </source>
</evidence>
<keyword evidence="10" id="KW-0297">G-protein coupled receptor</keyword>
<evidence type="ECO:0000313" key="23">
    <source>
        <dbReference type="EMBL" id="KAK2551894.1"/>
    </source>
</evidence>
<dbReference type="Pfam" id="PF01094">
    <property type="entry name" value="ANF_receptor"/>
    <property type="match status" value="1"/>
</dbReference>
<dbReference type="PROSITE" id="PS51030">
    <property type="entry name" value="NUCLEAR_REC_DBD_2"/>
    <property type="match status" value="1"/>
</dbReference>
<dbReference type="InterPro" id="IPR035500">
    <property type="entry name" value="NHR-like_dom_sf"/>
</dbReference>
<keyword evidence="14 23" id="KW-0675">Receptor</keyword>
<evidence type="ECO:0000259" key="20">
    <source>
        <dbReference type="PROSITE" id="PS50259"/>
    </source>
</evidence>
<evidence type="ECO:0000256" key="5">
    <source>
        <dbReference type="ARBA" id="ARBA00022723"/>
    </source>
</evidence>
<feature type="domain" description="Nuclear receptor" evidence="21">
    <location>
        <begin position="908"/>
        <end position="983"/>
    </location>
</feature>
<evidence type="ECO:0000256" key="9">
    <source>
        <dbReference type="ARBA" id="ARBA00023015"/>
    </source>
</evidence>
<dbReference type="PRINTS" id="PR00248">
    <property type="entry name" value="GPCRMGR"/>
</dbReference>
<feature type="domain" description="NR LBD" evidence="22">
    <location>
        <begin position="1004"/>
        <end position="1230"/>
    </location>
</feature>
<keyword evidence="17" id="KW-0539">Nucleus</keyword>
<dbReference type="SUPFAM" id="SSF48508">
    <property type="entry name" value="Nuclear receptor ligand-binding domain"/>
    <property type="match status" value="1"/>
</dbReference>
<dbReference type="InterPro" id="IPR000536">
    <property type="entry name" value="Nucl_hrmn_rcpt_lig-bd"/>
</dbReference>
<dbReference type="Gene3D" id="1.10.565.10">
    <property type="entry name" value="Retinoid X Receptor"/>
    <property type="match status" value="1"/>
</dbReference>
<evidence type="ECO:0000259" key="21">
    <source>
        <dbReference type="PROSITE" id="PS51030"/>
    </source>
</evidence>
<evidence type="ECO:0000256" key="13">
    <source>
        <dbReference type="ARBA" id="ARBA00023163"/>
    </source>
</evidence>
<evidence type="ECO:0000256" key="3">
    <source>
        <dbReference type="ARBA" id="ARBA00022475"/>
    </source>
</evidence>
<feature type="transmembrane region" description="Helical" evidence="18">
    <location>
        <begin position="833"/>
        <end position="856"/>
    </location>
</feature>
<dbReference type="InterPro" id="IPR050726">
    <property type="entry name" value="mGluR"/>
</dbReference>
<dbReference type="GO" id="GO:0004930">
    <property type="term" value="F:G protein-coupled receptor activity"/>
    <property type="evidence" value="ECO:0007669"/>
    <property type="project" value="UniProtKB-KW"/>
</dbReference>
<evidence type="ECO:0000313" key="24">
    <source>
        <dbReference type="Proteomes" id="UP001249851"/>
    </source>
</evidence>
<dbReference type="EMBL" id="JARQWQ010000092">
    <property type="protein sequence ID" value="KAK2551894.1"/>
    <property type="molecule type" value="Genomic_DNA"/>
</dbReference>
<dbReference type="SMART" id="SM00430">
    <property type="entry name" value="HOLI"/>
    <property type="match status" value="1"/>
</dbReference>
<dbReference type="InterPro" id="IPR001828">
    <property type="entry name" value="ANF_lig-bd_rcpt"/>
</dbReference>
<keyword evidence="6" id="KW-0863">Zinc-finger</keyword>
<evidence type="ECO:0000259" key="22">
    <source>
        <dbReference type="PROSITE" id="PS51843"/>
    </source>
</evidence>
<keyword evidence="3" id="KW-1003">Cell membrane</keyword>
<dbReference type="SMART" id="SM00399">
    <property type="entry name" value="ZnF_C4"/>
    <property type="match status" value="1"/>
</dbReference>
<keyword evidence="5" id="KW-0479">Metal-binding</keyword>
<evidence type="ECO:0000256" key="11">
    <source>
        <dbReference type="ARBA" id="ARBA00023125"/>
    </source>
</evidence>
<dbReference type="PROSITE" id="PS00031">
    <property type="entry name" value="NUCLEAR_REC_DBD_1"/>
    <property type="match status" value="1"/>
</dbReference>
<evidence type="ECO:0000256" key="1">
    <source>
        <dbReference type="ARBA" id="ARBA00004123"/>
    </source>
</evidence>
<name>A0AAD9PZG1_ACRCE</name>
<sequence length="1242" mass="139145">MAPSVKLLLLMVSFTVKASESVRRGEVHRIFKPGDAIIGGLLPLHRRSSKNGCENVFLPGINRVEAVLYAVDQINKDNNILTNISLGYDIRDYCMDSAKAMQHAHDFSTHLHLLMPDGGGSTYKSNFVTSSNGTCDACVQCKTSNVDATKPVAAIVGPYGSRFSLQVAGLLQIVNIPAISPSASSPELSWSFYSKFLRAVPPDKFQAEAMADLIEFFAWSYVAVIAVEDSYGLYGFRALEHLSLERGTFCIGLVQYITPKGYESWLKPIVKKLKMADNIKVIVLWLGDTIAKDLTSQALRQNLSDRVWLMSDSLSTKTPAFLGSEMMSLGAYLGVQPRKFDSRNYEHYLRNLTPKIRTNQTDTNPWFDTVWRQQDNCSTEIDKGYGPCPEDLRISKDLYMKMSDDFIPYQIDSIYAIAHALDMIYRCEEPMGLLPNGACPQTKPFVSPADVLLYLRNVSFKGLTGKIEFNENGDPLQAAYDFVSFQRSYDNSAASGGKHTKVKIGEWDAKGHPKIKVNASLILWSYKSKQFPSGTANVFPTSECLEKCPPGKRQTPTVACCWQCLECPHDEVNALKGSTACLKCNLTQKANTNKTLCLELPIENMVWDSVAGITLMAFTILGFVLTFFTFIVFMQHHRSPIVRAANRELSLVLLANIAIGFGLPIITISKPTWLICVVIEPWRYITSSLSVSLLLIKTVKLLRAFQVKYVAKWLKKTSGSTTGQLICVILLNLSEFILAILWAFLDTPYEATVIEKGKYILNTCRPHETALGRVLDVTMLVYLILLSFLCSFYAFKARCLPENFNEARFIAFAMYIHLLSWITFYPMRWSMEGWYVAMVSCTTALICSYGLLACIFSPKVFLLGSKALNDTKGSLNFIPYHITAQGRNMTACTDSTITELPKLKTEDKLDCAVCGDKSTGKHYGVSTCEGCKSFFKRTVRNSTSYTCRGNNNCTVDRDNRSRCPSCRFQKCLSTGMKKEAVQTTKLPAFPSFSFPYLNDLSGFYSPGLLPFTLFQPAMSNQGSIHQGMLPQSQGTSEVIYELAAHVLFSVVDWARKLPTFNNLVESDQITLLKMAWSDLYLLESARSPIHIYMPQLYATGNMQMRQLSMENILKRMEHARLFQDQLEKIRSLGMDLTEHFHIKCVVLFRTDGSPVTQPQQIEVLQDTSQSSLEQYIRTQRSNQPTRFGKLLLMLSSLRKVEPTVIEQLFFAEVLRGASMGDVLKKMLTSNSSAPTVHGSLMA</sequence>
<feature type="transmembrane region" description="Helical" evidence="18">
    <location>
        <begin position="649"/>
        <end position="669"/>
    </location>
</feature>
<dbReference type="PRINTS" id="PR00047">
    <property type="entry name" value="STROIDFINGER"/>
</dbReference>
<evidence type="ECO:0000256" key="15">
    <source>
        <dbReference type="ARBA" id="ARBA00023180"/>
    </source>
</evidence>
<dbReference type="GO" id="GO:0005886">
    <property type="term" value="C:plasma membrane"/>
    <property type="evidence" value="ECO:0007669"/>
    <property type="project" value="UniProtKB-SubCell"/>
</dbReference>
<feature type="transmembrane region" description="Helical" evidence="18">
    <location>
        <begin position="807"/>
        <end position="827"/>
    </location>
</feature>
<evidence type="ECO:0000256" key="6">
    <source>
        <dbReference type="ARBA" id="ARBA00022771"/>
    </source>
</evidence>
<evidence type="ECO:0000256" key="18">
    <source>
        <dbReference type="SAM" id="Phobius"/>
    </source>
</evidence>
<keyword evidence="4 18" id="KW-0812">Transmembrane</keyword>
<feature type="transmembrane region" description="Helical" evidence="18">
    <location>
        <begin position="723"/>
        <end position="745"/>
    </location>
</feature>
<feature type="transmembrane region" description="Helical" evidence="18">
    <location>
        <begin position="681"/>
        <end position="702"/>
    </location>
</feature>
<dbReference type="GO" id="GO:0005634">
    <property type="term" value="C:nucleus"/>
    <property type="evidence" value="ECO:0007669"/>
    <property type="project" value="UniProtKB-SubCell"/>
</dbReference>
<dbReference type="GO" id="GO:0003700">
    <property type="term" value="F:DNA-binding transcription factor activity"/>
    <property type="evidence" value="ECO:0007669"/>
    <property type="project" value="InterPro"/>
</dbReference>
<dbReference type="Gene3D" id="2.10.50.30">
    <property type="entry name" value="GPCR, family 3, nine cysteines domain"/>
    <property type="match status" value="1"/>
</dbReference>
<feature type="chain" id="PRO_5042009457" evidence="19">
    <location>
        <begin position="19"/>
        <end position="1242"/>
    </location>
</feature>
<evidence type="ECO:0000256" key="10">
    <source>
        <dbReference type="ARBA" id="ARBA00023040"/>
    </source>
</evidence>
<evidence type="ECO:0000256" key="8">
    <source>
        <dbReference type="ARBA" id="ARBA00022989"/>
    </source>
</evidence>
<accession>A0AAD9PZG1</accession>
<comment type="subcellular location">
    <subcellularLocation>
        <location evidence="2">Cell membrane</location>
        <topology evidence="2">Multi-pass membrane protein</topology>
    </subcellularLocation>
    <subcellularLocation>
        <location evidence="1">Nucleus</location>
    </subcellularLocation>
</comment>
<dbReference type="InterPro" id="IPR038550">
    <property type="entry name" value="GPCR_3_9-Cys_sf"/>
</dbReference>
<dbReference type="PROSITE" id="PS50259">
    <property type="entry name" value="G_PROTEIN_RECEP_F3_4"/>
    <property type="match status" value="1"/>
</dbReference>
<dbReference type="SUPFAM" id="SSF57716">
    <property type="entry name" value="Glucocorticoid receptor-like (DNA-binding domain)"/>
    <property type="match status" value="1"/>
</dbReference>
<organism evidence="23 24">
    <name type="scientific">Acropora cervicornis</name>
    <name type="common">Staghorn coral</name>
    <dbReference type="NCBI Taxonomy" id="6130"/>
    <lineage>
        <taxon>Eukaryota</taxon>
        <taxon>Metazoa</taxon>
        <taxon>Cnidaria</taxon>
        <taxon>Anthozoa</taxon>
        <taxon>Hexacorallia</taxon>
        <taxon>Scleractinia</taxon>
        <taxon>Astrocoeniina</taxon>
        <taxon>Acroporidae</taxon>
        <taxon>Acropora</taxon>
    </lineage>
</organism>
<dbReference type="FunFam" id="3.30.50.10:FF:000006">
    <property type="entry name" value="Nuclear receptor subfamily 5 group A member"/>
    <property type="match status" value="1"/>
</dbReference>
<dbReference type="CDD" id="cd06916">
    <property type="entry name" value="NR_DBD_like"/>
    <property type="match status" value="1"/>
</dbReference>
<dbReference type="InterPro" id="IPR028082">
    <property type="entry name" value="Peripla_BP_I"/>
</dbReference>
<keyword evidence="7" id="KW-0862">Zinc</keyword>
<evidence type="ECO:0000256" key="19">
    <source>
        <dbReference type="SAM" id="SignalP"/>
    </source>
</evidence>
<keyword evidence="24" id="KW-1185">Reference proteome</keyword>
<keyword evidence="19" id="KW-0732">Signal</keyword>
<dbReference type="Gene3D" id="3.30.50.10">
    <property type="entry name" value="Erythroid Transcription Factor GATA-1, subunit A"/>
    <property type="match status" value="1"/>
</dbReference>
<dbReference type="InterPro" id="IPR001628">
    <property type="entry name" value="Znf_hrmn_rcpt"/>
</dbReference>
<gene>
    <name evidence="23" type="ORF">P5673_027138</name>
</gene>
<proteinExistence type="predicted"/>
<dbReference type="Pfam" id="PF00105">
    <property type="entry name" value="zf-C4"/>
    <property type="match status" value="1"/>
</dbReference>
<feature type="transmembrane region" description="Helical" evidence="18">
    <location>
        <begin position="777"/>
        <end position="795"/>
    </location>
</feature>
<dbReference type="Pfam" id="PF00003">
    <property type="entry name" value="7tm_3"/>
    <property type="match status" value="1"/>
</dbReference>
<evidence type="ECO:0000256" key="16">
    <source>
        <dbReference type="ARBA" id="ARBA00023224"/>
    </source>
</evidence>